<evidence type="ECO:0000256" key="12">
    <source>
        <dbReference type="RuleBase" id="RU003719"/>
    </source>
</evidence>
<evidence type="ECO:0000256" key="11">
    <source>
        <dbReference type="ARBA" id="ARBA00048731"/>
    </source>
</evidence>
<dbReference type="PANTHER" id="PTHR42938">
    <property type="entry name" value="FORMATE DEHYDROGENASE 1"/>
    <property type="match status" value="1"/>
</dbReference>
<dbReference type="Pfam" id="PF02826">
    <property type="entry name" value="2-Hacid_dh_C"/>
    <property type="match status" value="1"/>
</dbReference>
<reference evidence="14" key="1">
    <citation type="submission" date="2021-03" db="EMBL/GenBank/DDBJ databases">
        <title>Alkalibacter marinus sp. nov., isolated from tidal flat sediment.</title>
        <authorList>
            <person name="Namirimu T."/>
            <person name="Yang J.-A."/>
            <person name="Yang S.-H."/>
            <person name="Kim Y.-J."/>
            <person name="Kwon K.K."/>
        </authorList>
    </citation>
    <scope>NUCLEOTIDE SEQUENCE</scope>
    <source>
        <strain evidence="14">ES005</strain>
    </source>
</reference>
<dbReference type="PROSITE" id="PS51671">
    <property type="entry name" value="ACT"/>
    <property type="match status" value="1"/>
</dbReference>
<dbReference type="InterPro" id="IPR006139">
    <property type="entry name" value="D-isomer_2_OHA_DH_cat_dom"/>
</dbReference>
<comment type="pathway">
    <text evidence="2">Amino-acid biosynthesis; L-serine biosynthesis; L-serine from 3-phospho-D-glycerate: step 1/3.</text>
</comment>
<dbReference type="InterPro" id="IPR006140">
    <property type="entry name" value="D-isomer_DH_NAD-bd"/>
</dbReference>
<dbReference type="GO" id="GO:0051287">
    <property type="term" value="F:NAD binding"/>
    <property type="evidence" value="ECO:0007669"/>
    <property type="project" value="InterPro"/>
</dbReference>
<evidence type="ECO:0000256" key="10">
    <source>
        <dbReference type="ARBA" id="ARBA00048126"/>
    </source>
</evidence>
<keyword evidence="7 12" id="KW-0560">Oxidoreductase</keyword>
<dbReference type="KEGG" id="alka:J0B03_10310"/>
<evidence type="ECO:0000259" key="13">
    <source>
        <dbReference type="PROSITE" id="PS51671"/>
    </source>
</evidence>
<sequence>MFKVKTLNNISQEGLSLLGGNYIITAEDPNPDAILLRSFKMHDMELPESVKIIGRAGAGVNNIPIEEYAAQGVVVVNTPGANANAVKELVILGLLLSSRKVISGINWAKSQQDNPEVDKLIEKEKAKFAGQELTGKKIGVIGLGAIGVLVANAALSLGMEVYGYDPFVSVESAWGLSCDVKRALSLDEIIGECDYITLHVPLIDQTKNMINAERLKKAKPGLRLLNFARGALVSNDNIKAAMESGDLACYVTDFPDQELLQLDNVIGIPHLGASTAESEENCARMAVHEIKEYLENGNIVNSVNYPDCYMGISSTPARIGITHKNIPNMVGQITSSLAKDNINIGDMLNKSKGEFAYTLLDVDSKVTLDSIDRLEKIAGVLKVRIIKNEN</sequence>
<evidence type="ECO:0000256" key="8">
    <source>
        <dbReference type="ARBA" id="ARBA00023027"/>
    </source>
</evidence>
<dbReference type="PANTHER" id="PTHR42938:SF47">
    <property type="entry name" value="HYDROXYPYRUVATE REDUCTASE"/>
    <property type="match status" value="1"/>
</dbReference>
<evidence type="ECO:0000256" key="9">
    <source>
        <dbReference type="ARBA" id="ARBA00030455"/>
    </source>
</evidence>
<dbReference type="InterPro" id="IPR029752">
    <property type="entry name" value="D-isomer_DH_CS1"/>
</dbReference>
<dbReference type="Gene3D" id="3.30.70.260">
    <property type="match status" value="1"/>
</dbReference>
<comment type="catalytic activity">
    <reaction evidence="10">
        <text>(R)-2-hydroxyglutarate + NAD(+) = 2-oxoglutarate + NADH + H(+)</text>
        <dbReference type="Rhea" id="RHEA:49612"/>
        <dbReference type="ChEBI" id="CHEBI:15378"/>
        <dbReference type="ChEBI" id="CHEBI:15801"/>
        <dbReference type="ChEBI" id="CHEBI:16810"/>
        <dbReference type="ChEBI" id="CHEBI:57540"/>
        <dbReference type="ChEBI" id="CHEBI:57945"/>
        <dbReference type="EC" id="1.1.1.399"/>
    </reaction>
</comment>
<evidence type="ECO:0000313" key="15">
    <source>
        <dbReference type="Proteomes" id="UP000663499"/>
    </source>
</evidence>
<proteinExistence type="inferred from homology"/>
<dbReference type="PROSITE" id="PS00065">
    <property type="entry name" value="D_2_HYDROXYACID_DH_1"/>
    <property type="match status" value="1"/>
</dbReference>
<dbReference type="SUPFAM" id="SSF51735">
    <property type="entry name" value="NAD(P)-binding Rossmann-fold domains"/>
    <property type="match status" value="1"/>
</dbReference>
<dbReference type="Pfam" id="PF00389">
    <property type="entry name" value="2-Hacid_dh"/>
    <property type="match status" value="1"/>
</dbReference>
<keyword evidence="8" id="KW-0520">NAD</keyword>
<feature type="domain" description="ACT" evidence="13">
    <location>
        <begin position="318"/>
        <end position="388"/>
    </location>
</feature>
<dbReference type="SUPFAM" id="SSF52283">
    <property type="entry name" value="Formate/glycerate dehydrogenase catalytic domain-like"/>
    <property type="match status" value="1"/>
</dbReference>
<dbReference type="Gene3D" id="3.40.50.720">
    <property type="entry name" value="NAD(P)-binding Rossmann-like Domain"/>
    <property type="match status" value="2"/>
</dbReference>
<evidence type="ECO:0000256" key="6">
    <source>
        <dbReference type="ARBA" id="ARBA00021582"/>
    </source>
</evidence>
<comment type="catalytic activity">
    <reaction evidence="11">
        <text>(2R)-3-phosphoglycerate + NAD(+) = 3-phosphooxypyruvate + NADH + H(+)</text>
        <dbReference type="Rhea" id="RHEA:12641"/>
        <dbReference type="ChEBI" id="CHEBI:15378"/>
        <dbReference type="ChEBI" id="CHEBI:18110"/>
        <dbReference type="ChEBI" id="CHEBI:57540"/>
        <dbReference type="ChEBI" id="CHEBI:57945"/>
        <dbReference type="ChEBI" id="CHEBI:58272"/>
        <dbReference type="EC" id="1.1.1.95"/>
    </reaction>
</comment>
<dbReference type="CDD" id="cd04901">
    <property type="entry name" value="ACT_3PGDH"/>
    <property type="match status" value="1"/>
</dbReference>
<dbReference type="InterPro" id="IPR045865">
    <property type="entry name" value="ACT-like_dom_sf"/>
</dbReference>
<keyword evidence="15" id="KW-1185">Reference proteome</keyword>
<dbReference type="InterPro" id="IPR002912">
    <property type="entry name" value="ACT_dom"/>
</dbReference>
<accession>A0A974XGG1</accession>
<evidence type="ECO:0000256" key="1">
    <source>
        <dbReference type="ARBA" id="ARBA00003800"/>
    </source>
</evidence>
<evidence type="ECO:0000256" key="5">
    <source>
        <dbReference type="ARBA" id="ARBA00013143"/>
    </source>
</evidence>
<dbReference type="SUPFAM" id="SSF55021">
    <property type="entry name" value="ACT-like"/>
    <property type="match status" value="1"/>
</dbReference>
<evidence type="ECO:0000256" key="2">
    <source>
        <dbReference type="ARBA" id="ARBA00005216"/>
    </source>
</evidence>
<comment type="function">
    <text evidence="1">Catalyzes the reversible oxidation of 3-phospho-D-glycerate to 3-phosphonooxypyruvate, the first step of the phosphorylated L-serine biosynthesis pathway. Also catalyzes the reversible oxidation of 2-hydroxyglutarate to 2-oxoglutarate.</text>
</comment>
<gene>
    <name evidence="14" type="ORF">J0B03_10310</name>
</gene>
<dbReference type="EMBL" id="CP071444">
    <property type="protein sequence ID" value="QSX08180.1"/>
    <property type="molecule type" value="Genomic_DNA"/>
</dbReference>
<evidence type="ECO:0000256" key="4">
    <source>
        <dbReference type="ARBA" id="ARBA00013001"/>
    </source>
</evidence>
<dbReference type="GO" id="GO:0004617">
    <property type="term" value="F:phosphoglycerate dehydrogenase activity"/>
    <property type="evidence" value="ECO:0007669"/>
    <property type="project" value="UniProtKB-EC"/>
</dbReference>
<dbReference type="AlphaFoldDB" id="A0A974XGG1"/>
<evidence type="ECO:0000256" key="3">
    <source>
        <dbReference type="ARBA" id="ARBA00005854"/>
    </source>
</evidence>
<protein>
    <recommendedName>
        <fullName evidence="6">D-3-phosphoglycerate dehydrogenase</fullName>
        <ecNumber evidence="4">1.1.1.399</ecNumber>
        <ecNumber evidence="5">1.1.1.95</ecNumber>
    </recommendedName>
    <alternativeName>
        <fullName evidence="9">2-oxoglutarate reductase</fullName>
    </alternativeName>
</protein>
<evidence type="ECO:0000256" key="7">
    <source>
        <dbReference type="ARBA" id="ARBA00023002"/>
    </source>
</evidence>
<dbReference type="EC" id="1.1.1.95" evidence="5"/>
<evidence type="ECO:0000313" key="14">
    <source>
        <dbReference type="EMBL" id="QSX08180.1"/>
    </source>
</evidence>
<organism evidence="14 15">
    <name type="scientific">Alkalibacter rhizosphaerae</name>
    <dbReference type="NCBI Taxonomy" id="2815577"/>
    <lineage>
        <taxon>Bacteria</taxon>
        <taxon>Bacillati</taxon>
        <taxon>Bacillota</taxon>
        <taxon>Clostridia</taxon>
        <taxon>Eubacteriales</taxon>
        <taxon>Eubacteriaceae</taxon>
        <taxon>Alkalibacter</taxon>
    </lineage>
</organism>
<comment type="similarity">
    <text evidence="3 12">Belongs to the D-isomer specific 2-hydroxyacid dehydrogenase family.</text>
</comment>
<name>A0A974XGG1_9FIRM</name>
<dbReference type="RefSeq" id="WP_207299522.1">
    <property type="nucleotide sequence ID" value="NZ_CP071444.1"/>
</dbReference>
<dbReference type="EC" id="1.1.1.399" evidence="4"/>
<dbReference type="Proteomes" id="UP000663499">
    <property type="component" value="Chromosome"/>
</dbReference>
<dbReference type="CDD" id="cd12174">
    <property type="entry name" value="PGDH_like_3"/>
    <property type="match status" value="1"/>
</dbReference>
<dbReference type="InterPro" id="IPR036291">
    <property type="entry name" value="NAD(P)-bd_dom_sf"/>
</dbReference>